<protein>
    <submittedName>
        <fullName evidence="1">Uncharacterized protein</fullName>
    </submittedName>
</protein>
<name>A0A2P2IZ34_RHIMU</name>
<accession>A0A2P2IZ34</accession>
<dbReference type="EMBL" id="GGEC01006010">
    <property type="protein sequence ID" value="MBW86493.1"/>
    <property type="molecule type" value="Transcribed_RNA"/>
</dbReference>
<proteinExistence type="predicted"/>
<evidence type="ECO:0000313" key="1">
    <source>
        <dbReference type="EMBL" id="MBW86493.1"/>
    </source>
</evidence>
<organism evidence="1">
    <name type="scientific">Rhizophora mucronata</name>
    <name type="common">Asiatic mangrove</name>
    <dbReference type="NCBI Taxonomy" id="61149"/>
    <lineage>
        <taxon>Eukaryota</taxon>
        <taxon>Viridiplantae</taxon>
        <taxon>Streptophyta</taxon>
        <taxon>Embryophyta</taxon>
        <taxon>Tracheophyta</taxon>
        <taxon>Spermatophyta</taxon>
        <taxon>Magnoliopsida</taxon>
        <taxon>eudicotyledons</taxon>
        <taxon>Gunneridae</taxon>
        <taxon>Pentapetalae</taxon>
        <taxon>rosids</taxon>
        <taxon>fabids</taxon>
        <taxon>Malpighiales</taxon>
        <taxon>Rhizophoraceae</taxon>
        <taxon>Rhizophora</taxon>
    </lineage>
</organism>
<sequence>MICKVFCSFYFLVH</sequence>
<reference evidence="1" key="1">
    <citation type="submission" date="2018-02" db="EMBL/GenBank/DDBJ databases">
        <title>Rhizophora mucronata_Transcriptome.</title>
        <authorList>
            <person name="Meera S.P."/>
            <person name="Sreeshan A."/>
            <person name="Augustine A."/>
        </authorList>
    </citation>
    <scope>NUCLEOTIDE SEQUENCE</scope>
    <source>
        <tissue evidence="1">Leaf</tissue>
    </source>
</reference>